<evidence type="ECO:0000313" key="3">
    <source>
        <dbReference type="EMBL" id="EXJ95376.1"/>
    </source>
</evidence>
<dbReference type="RefSeq" id="XP_007719605.1">
    <property type="nucleotide sequence ID" value="XM_007721415.1"/>
</dbReference>
<feature type="transmembrane region" description="Helical" evidence="2">
    <location>
        <begin position="184"/>
        <end position="202"/>
    </location>
</feature>
<keyword evidence="2" id="KW-0472">Membrane</keyword>
<accession>W9Z1E8</accession>
<feature type="compositionally biased region" description="Basic and acidic residues" evidence="1">
    <location>
        <begin position="483"/>
        <end position="492"/>
    </location>
</feature>
<name>W9Z1E8_9EURO</name>
<dbReference type="GeneID" id="19155404"/>
<keyword evidence="2" id="KW-0812">Transmembrane</keyword>
<feature type="transmembrane region" description="Helical" evidence="2">
    <location>
        <begin position="141"/>
        <end position="164"/>
    </location>
</feature>
<feature type="region of interest" description="Disordered" evidence="1">
    <location>
        <begin position="212"/>
        <end position="231"/>
    </location>
</feature>
<keyword evidence="2" id="KW-1133">Transmembrane helix</keyword>
<evidence type="ECO:0000313" key="4">
    <source>
        <dbReference type="Proteomes" id="UP000019484"/>
    </source>
</evidence>
<gene>
    <name evidence="3" type="ORF">A1O1_00497</name>
</gene>
<feature type="compositionally biased region" description="Basic and acidic residues" evidence="1">
    <location>
        <begin position="416"/>
        <end position="425"/>
    </location>
</feature>
<feature type="compositionally biased region" description="Low complexity" evidence="1">
    <location>
        <begin position="398"/>
        <end position="409"/>
    </location>
</feature>
<dbReference type="AlphaFoldDB" id="W9Z1E8"/>
<dbReference type="EMBL" id="AMWN01000001">
    <property type="protein sequence ID" value="EXJ95376.1"/>
    <property type="molecule type" value="Genomic_DNA"/>
</dbReference>
<comment type="caution">
    <text evidence="3">The sequence shown here is derived from an EMBL/GenBank/DDBJ whole genome shotgun (WGS) entry which is preliminary data.</text>
</comment>
<dbReference type="Proteomes" id="UP000019484">
    <property type="component" value="Unassembled WGS sequence"/>
</dbReference>
<evidence type="ECO:0000256" key="2">
    <source>
        <dbReference type="SAM" id="Phobius"/>
    </source>
</evidence>
<protein>
    <submittedName>
        <fullName evidence="3">Uncharacterized protein</fullName>
    </submittedName>
</protein>
<feature type="region of interest" description="Disordered" evidence="1">
    <location>
        <begin position="250"/>
        <end position="269"/>
    </location>
</feature>
<organism evidence="3 4">
    <name type="scientific">Capronia coronata CBS 617.96</name>
    <dbReference type="NCBI Taxonomy" id="1182541"/>
    <lineage>
        <taxon>Eukaryota</taxon>
        <taxon>Fungi</taxon>
        <taxon>Dikarya</taxon>
        <taxon>Ascomycota</taxon>
        <taxon>Pezizomycotina</taxon>
        <taxon>Eurotiomycetes</taxon>
        <taxon>Chaetothyriomycetidae</taxon>
        <taxon>Chaetothyriales</taxon>
        <taxon>Herpotrichiellaceae</taxon>
        <taxon>Capronia</taxon>
    </lineage>
</organism>
<keyword evidence="4" id="KW-1185">Reference proteome</keyword>
<evidence type="ECO:0000256" key="1">
    <source>
        <dbReference type="SAM" id="MobiDB-lite"/>
    </source>
</evidence>
<feature type="compositionally biased region" description="Basic and acidic residues" evidence="1">
    <location>
        <begin position="454"/>
        <end position="472"/>
    </location>
</feature>
<dbReference type="OrthoDB" id="3945378at2759"/>
<feature type="transmembrane region" description="Helical" evidence="2">
    <location>
        <begin position="29"/>
        <end position="46"/>
    </location>
</feature>
<dbReference type="eggNOG" id="ENOG502RSGN">
    <property type="taxonomic scope" value="Eukaryota"/>
</dbReference>
<dbReference type="HOGENOM" id="CLU_031978_0_0_1"/>
<dbReference type="STRING" id="1182541.W9Z1E8"/>
<proteinExistence type="predicted"/>
<reference evidence="3 4" key="1">
    <citation type="submission" date="2013-03" db="EMBL/GenBank/DDBJ databases">
        <title>The Genome Sequence of Capronia coronata CBS 617.96.</title>
        <authorList>
            <consortium name="The Broad Institute Genomics Platform"/>
            <person name="Cuomo C."/>
            <person name="de Hoog S."/>
            <person name="Gorbushina A."/>
            <person name="Walker B."/>
            <person name="Young S.K."/>
            <person name="Zeng Q."/>
            <person name="Gargeya S."/>
            <person name="Fitzgerald M."/>
            <person name="Haas B."/>
            <person name="Abouelleil A."/>
            <person name="Allen A.W."/>
            <person name="Alvarado L."/>
            <person name="Arachchi H.M."/>
            <person name="Berlin A.M."/>
            <person name="Chapman S.B."/>
            <person name="Gainer-Dewar J."/>
            <person name="Goldberg J."/>
            <person name="Griggs A."/>
            <person name="Gujja S."/>
            <person name="Hansen M."/>
            <person name="Howarth C."/>
            <person name="Imamovic A."/>
            <person name="Ireland A."/>
            <person name="Larimer J."/>
            <person name="McCowan C."/>
            <person name="Murphy C."/>
            <person name="Pearson M."/>
            <person name="Poon T.W."/>
            <person name="Priest M."/>
            <person name="Roberts A."/>
            <person name="Saif S."/>
            <person name="Shea T."/>
            <person name="Sisk P."/>
            <person name="Sykes S."/>
            <person name="Wortman J."/>
            <person name="Nusbaum C."/>
            <person name="Birren B."/>
        </authorList>
    </citation>
    <scope>NUCLEOTIDE SEQUENCE [LARGE SCALE GENOMIC DNA]</scope>
    <source>
        <strain evidence="3 4">CBS 617.96</strain>
    </source>
</reference>
<feature type="transmembrane region" description="Helical" evidence="2">
    <location>
        <begin position="92"/>
        <end position="111"/>
    </location>
</feature>
<sequence>MSLWGYRTMYYRTEGPGGRRHFGGFGTHFRLVLMGMITAYGVWFWIEGVEDGLSDCDRRRNCGGLQSFFVVPVKVDSWANRSIQLVVSVGAATYYGIMNLAALAGGTAYIVRRIAGKAVHWELIKEQDSSVNLTKRELTKWYIGLSCFNLAWIVYAIVSIEFTLNLNHMNNVIGTSGLVGPGQLIPLAIGLLSLTRVLYILSRQHIPWLRKKNRGSNDDDDSQVGHFSPTSDRNYIAGIGLTMTNTQTIYSPHSSSPGQTPSVDRGSISTLPPLPAIAAPSQRRSLPHRILLAWLPWLGLFEWSKHSLTPSLGHYSSFGGLSLNGLYVRGGKATKTKDAEAGFEVTRRTEPAFELTKTRTVDSGMNPQAMKPLRYSKSRYVRIRSPPGQQHDHDHDQSQPSSTTTTTSPVEVSINTKRERERENEQPSIITAGLLSSPPQLAPGQKGLMSPDTGDNKMDIQVDLQGQRRSESSEVGITGHARGIYDGEGYDHDDYEDYDISWRSHE</sequence>
<feature type="region of interest" description="Disordered" evidence="1">
    <location>
        <begin position="384"/>
        <end position="506"/>
    </location>
</feature>